<reference evidence="2" key="1">
    <citation type="submission" date="2018-09" db="EMBL/GenBank/DDBJ databases">
        <authorList>
            <person name="Livingstone P.G."/>
            <person name="Whitworth D.E."/>
        </authorList>
    </citation>
    <scope>NUCLEOTIDE SEQUENCE [LARGE SCALE GENOMIC DNA]</scope>
    <source>
        <strain evidence="2">CA043D</strain>
    </source>
</reference>
<evidence type="ECO:0000313" key="1">
    <source>
        <dbReference type="EMBL" id="RKH05080.1"/>
    </source>
</evidence>
<dbReference type="NCBIfam" id="NF045672">
    <property type="entry name" value="MCP_gp7_epsi_15"/>
    <property type="match status" value="1"/>
</dbReference>
<comment type="caution">
    <text evidence="1">The sequence shown here is derived from an EMBL/GenBank/DDBJ whole genome shotgun (WGS) entry which is preliminary data.</text>
</comment>
<dbReference type="SUPFAM" id="SSF56563">
    <property type="entry name" value="Major capsid protein gp5"/>
    <property type="match status" value="1"/>
</dbReference>
<sequence>MPSITLAESAKLCKDDLVAGVVETIITTDRLYERLPFDELEGNSHTWNKESVLGDVQVLGVGGTITAKNPATVEQSTATLTRIIGDAEVDGLIQATRSNVNDQRTYQVASKAKAAGRRFRNMFINGTGLNDEFPGLLTQVAAGQTLVAGTNGALYDVGILDDLISKVKAKDGEVDFITMAEVLLNRHYAYLRKLGGASINDVLTLPSGKTVPVYRGIPIFVNDSIPTNQTQGTATDCTTIAAGCFDDGSRKVGIAGLTAPGDSAGIHIKTVGEAQAKDESIDRIVWYCGMANYNDYALAVVKGVRVAPLA</sequence>
<dbReference type="RefSeq" id="WP_120602134.1">
    <property type="nucleotide sequence ID" value="NZ_RAWE01000022.1"/>
</dbReference>
<evidence type="ECO:0000313" key="2">
    <source>
        <dbReference type="Proteomes" id="UP000268313"/>
    </source>
</evidence>
<dbReference type="AlphaFoldDB" id="A0A3A8KAP7"/>
<dbReference type="InterPro" id="IPR048813">
    <property type="entry name" value="GP7-like"/>
</dbReference>
<dbReference type="Proteomes" id="UP000268313">
    <property type="component" value="Unassembled WGS sequence"/>
</dbReference>
<dbReference type="OrthoDB" id="9806592at2"/>
<name>A0A3A8KAP7_9BACT</name>
<organism evidence="1 2">
    <name type="scientific">Corallococcus carmarthensis</name>
    <dbReference type="NCBI Taxonomy" id="2316728"/>
    <lineage>
        <taxon>Bacteria</taxon>
        <taxon>Pseudomonadati</taxon>
        <taxon>Myxococcota</taxon>
        <taxon>Myxococcia</taxon>
        <taxon>Myxococcales</taxon>
        <taxon>Cystobacterineae</taxon>
        <taxon>Myxococcaceae</taxon>
        <taxon>Corallococcus</taxon>
    </lineage>
</organism>
<gene>
    <name evidence="1" type="ORF">D7X32_09190</name>
</gene>
<keyword evidence="2" id="KW-1185">Reference proteome</keyword>
<dbReference type="EMBL" id="RAWE01000022">
    <property type="protein sequence ID" value="RKH05080.1"/>
    <property type="molecule type" value="Genomic_DNA"/>
</dbReference>
<protein>
    <submittedName>
        <fullName evidence="1">Phage major capsid protein</fullName>
    </submittedName>
</protein>
<accession>A0A3A8KAP7</accession>
<proteinExistence type="predicted"/>